<dbReference type="PANTHER" id="PTHR44169:SF6">
    <property type="entry name" value="NADPH-DEPENDENT 1-ACYLDIHYDROXYACETONE PHOSPHATE REDUCTASE"/>
    <property type="match status" value="1"/>
</dbReference>
<dbReference type="PROSITE" id="PS00061">
    <property type="entry name" value="ADH_SHORT"/>
    <property type="match status" value="1"/>
</dbReference>
<dbReference type="PRINTS" id="PR00080">
    <property type="entry name" value="SDRFAMILY"/>
</dbReference>
<sequence>MTVKTVLITGCSSGIGRALTEAFLLRGYRVYAAVRTAGSLQDLQHAQLRELVLDVNNPDAITSAIAHIEADSGYLNTLVNNAGFAAMGPVLELDEQRLQQQFATNVFAPVALTRACLSLLRQAASAGQPAQVVNIGSISGITTTPFSGAYCASKAALHSLSDALRMELAPFNIQVITVQPGAIESKFGDNSLASLSNLIADDSLYAPLRPFIQARAMASQQNPTPAQAFAEILVQRLDTNPAAVLRIGNGSRVLPLLKWLLPTRLLDRILRKRFGLL</sequence>
<dbReference type="Proteomes" id="UP000596074">
    <property type="component" value="Chromosome"/>
</dbReference>
<dbReference type="NCBIfam" id="NF004284">
    <property type="entry name" value="PRK05693.1"/>
    <property type="match status" value="1"/>
</dbReference>
<comment type="similarity">
    <text evidence="1 3">Belongs to the short-chain dehydrogenases/reductases (SDR) family.</text>
</comment>
<dbReference type="CDD" id="cd05374">
    <property type="entry name" value="17beta-HSD-like_SDR_c"/>
    <property type="match status" value="1"/>
</dbReference>
<evidence type="ECO:0000256" key="2">
    <source>
        <dbReference type="ARBA" id="ARBA00023002"/>
    </source>
</evidence>
<reference evidence="5 6" key="1">
    <citation type="submission" date="2019-11" db="EMBL/GenBank/DDBJ databases">
        <title>Venatorbacter sp. nov. a predator of Campylobacter and other Gram-negative bacteria.</title>
        <authorList>
            <person name="Saeedi A."/>
            <person name="Cummings N.J."/>
            <person name="Connerton I.F."/>
            <person name="Connerton P.L."/>
        </authorList>
    </citation>
    <scope>NUCLEOTIDE SEQUENCE [LARGE SCALE GENOMIC DNA]</scope>
    <source>
        <strain evidence="5">XL5</strain>
    </source>
</reference>
<gene>
    <name evidence="5" type="ORF">GJQ55_08175</name>
</gene>
<evidence type="ECO:0000259" key="4">
    <source>
        <dbReference type="SMART" id="SM00822"/>
    </source>
</evidence>
<evidence type="ECO:0000256" key="1">
    <source>
        <dbReference type="ARBA" id="ARBA00006484"/>
    </source>
</evidence>
<dbReference type="PANTHER" id="PTHR44169">
    <property type="entry name" value="NADPH-DEPENDENT 1-ACYLDIHYDROXYACETONE PHOSPHATE REDUCTASE"/>
    <property type="match status" value="1"/>
</dbReference>
<dbReference type="KEGG" id="vcw:GJQ55_08175"/>
<dbReference type="GO" id="GO:0016491">
    <property type="term" value="F:oxidoreductase activity"/>
    <property type="evidence" value="ECO:0007669"/>
    <property type="project" value="UniProtKB-KW"/>
</dbReference>
<dbReference type="AlphaFoldDB" id="A0A9X7UVJ1"/>
<dbReference type="InterPro" id="IPR020904">
    <property type="entry name" value="Sc_DH/Rdtase_CS"/>
</dbReference>
<dbReference type="InterPro" id="IPR057326">
    <property type="entry name" value="KR_dom"/>
</dbReference>
<evidence type="ECO:0000313" key="6">
    <source>
        <dbReference type="Proteomes" id="UP000596074"/>
    </source>
</evidence>
<accession>A0A9X7UVJ1</accession>
<dbReference type="PRINTS" id="PR00081">
    <property type="entry name" value="GDHRDH"/>
</dbReference>
<evidence type="ECO:0000313" key="5">
    <source>
        <dbReference type="EMBL" id="QQD24452.1"/>
    </source>
</evidence>
<organism evidence="5 6">
    <name type="scientific">Venatoribacter cucullus</name>
    <dbReference type="NCBI Taxonomy" id="2661630"/>
    <lineage>
        <taxon>Bacteria</taxon>
        <taxon>Pseudomonadati</taxon>
        <taxon>Pseudomonadota</taxon>
        <taxon>Gammaproteobacteria</taxon>
        <taxon>Oceanospirillales</taxon>
        <taxon>Oceanospirillaceae</taxon>
        <taxon>Venatoribacter</taxon>
    </lineage>
</organism>
<evidence type="ECO:0000256" key="3">
    <source>
        <dbReference type="RuleBase" id="RU000363"/>
    </source>
</evidence>
<protein>
    <submittedName>
        <fullName evidence="5">SDR family oxidoreductase</fullName>
    </submittedName>
</protein>
<dbReference type="SUPFAM" id="SSF51735">
    <property type="entry name" value="NAD(P)-binding Rossmann-fold domains"/>
    <property type="match status" value="1"/>
</dbReference>
<dbReference type="InterPro" id="IPR036291">
    <property type="entry name" value="NAD(P)-bd_dom_sf"/>
</dbReference>
<dbReference type="SMART" id="SM00822">
    <property type="entry name" value="PKS_KR"/>
    <property type="match status" value="1"/>
</dbReference>
<dbReference type="Gene3D" id="3.40.50.720">
    <property type="entry name" value="NAD(P)-binding Rossmann-like Domain"/>
    <property type="match status" value="1"/>
</dbReference>
<keyword evidence="6" id="KW-1185">Reference proteome</keyword>
<feature type="domain" description="Ketoreductase" evidence="4">
    <location>
        <begin position="4"/>
        <end position="179"/>
    </location>
</feature>
<proteinExistence type="inferred from homology"/>
<dbReference type="InterPro" id="IPR002347">
    <property type="entry name" value="SDR_fam"/>
</dbReference>
<dbReference type="Pfam" id="PF00106">
    <property type="entry name" value="adh_short"/>
    <property type="match status" value="1"/>
</dbReference>
<dbReference type="RefSeq" id="WP_228344498.1">
    <property type="nucleotide sequence ID" value="NZ_CP046056.1"/>
</dbReference>
<keyword evidence="2" id="KW-0560">Oxidoreductase</keyword>
<dbReference type="EMBL" id="CP046056">
    <property type="protein sequence ID" value="QQD24452.1"/>
    <property type="molecule type" value="Genomic_DNA"/>
</dbReference>
<name>A0A9X7UVJ1_9GAMM</name>